<proteinExistence type="predicted"/>
<name>A0A7G9A282_9CAUD</name>
<gene>
    <name evidence="1" type="primary">12</name>
    <name evidence="1" type="ORF">SEA_ESTES_12</name>
</gene>
<reference evidence="1 2" key="1">
    <citation type="submission" date="2020-06" db="EMBL/GenBank/DDBJ databases">
        <authorList>
            <person name="Allen T."/>
            <person name="Groscost A."/>
            <person name="Boice M."/>
            <person name="Bramwell-Butcher J."/>
            <person name="Davis-Nicholson M."/>
            <person name="Dedinsky M."/>
            <person name="DeKlotz J."/>
            <person name="Gardner J."/>
            <person name="Grosser P."/>
            <person name="Husler K."/>
            <person name="Lau J.R."/>
            <person name="Monlux M."/>
            <person name="Schlesinger M.K."/>
            <person name="Scholes A."/>
            <person name="Waughman L."/>
            <person name="Poxleitner M.K."/>
            <person name="Anders K.R."/>
            <person name="Garlena R.A."/>
            <person name="Russell D.A."/>
            <person name="Pope W.H."/>
            <person name="Jacobs-Sera D."/>
            <person name="Hatfull G.F."/>
        </authorList>
    </citation>
    <scope>NUCLEOTIDE SEQUENCE [LARGE SCALE GENOMIC DNA]</scope>
</reference>
<dbReference type="EMBL" id="MT657341">
    <property type="protein sequence ID" value="QNL30721.1"/>
    <property type="molecule type" value="Genomic_DNA"/>
</dbReference>
<accession>A0A7G9A282</accession>
<evidence type="ECO:0000313" key="2">
    <source>
        <dbReference type="Proteomes" id="UP000516127"/>
    </source>
</evidence>
<dbReference type="RefSeq" id="YP_010013767.1">
    <property type="nucleotide sequence ID" value="NC_053514.1"/>
</dbReference>
<protein>
    <submittedName>
        <fullName evidence="1">Uncharacterized protein</fullName>
    </submittedName>
</protein>
<evidence type="ECO:0000313" key="1">
    <source>
        <dbReference type="EMBL" id="QNL30721.1"/>
    </source>
</evidence>
<organism evidence="1 2">
    <name type="scientific">Mycobacterium phage Estes</name>
    <dbReference type="NCBI Taxonomy" id="2759459"/>
    <lineage>
        <taxon>Viruses</taxon>
        <taxon>Duplodnaviria</taxon>
        <taxon>Heunggongvirae</taxon>
        <taxon>Uroviricota</taxon>
        <taxon>Caudoviricetes</taxon>
        <taxon>Vilmaviridae</taxon>
        <taxon>Mclasvirinae</taxon>
        <taxon>Reyvirus</taxon>
        <taxon>Reyvirus estes</taxon>
    </lineage>
</organism>
<keyword evidence="2" id="KW-1185">Reference proteome</keyword>
<dbReference type="Proteomes" id="UP000516127">
    <property type="component" value="Genome"/>
</dbReference>
<dbReference type="GeneID" id="63210405"/>
<sequence length="96" mass="10578">MSAQLSVLVEFKDGKPTLAINGVSRSYTRKGSAVNYASDIEQNVKRRNAWNIGRGYHSLVEPEPDIRVLTLTIPDDGPVGDGIWPELVPEVAVEWS</sequence>
<dbReference type="KEGG" id="vg:63210405"/>